<dbReference type="EMBL" id="NJEU01000903">
    <property type="protein sequence ID" value="PHH69660.1"/>
    <property type="molecule type" value="Genomic_DNA"/>
</dbReference>
<name>A0A2C5YQ63_9HYPO</name>
<comment type="caution">
    <text evidence="4">The sequence shown here is derived from an EMBL/GenBank/DDBJ whole genome shotgun (WGS) entry which is preliminary data.</text>
</comment>
<accession>A0A2C5YQ63</accession>
<evidence type="ECO:0000313" key="4">
    <source>
        <dbReference type="EMBL" id="PHH69660.1"/>
    </source>
</evidence>
<dbReference type="GO" id="GO:0003960">
    <property type="term" value="F:quinone reductase (NADPH) activity"/>
    <property type="evidence" value="ECO:0007669"/>
    <property type="project" value="TreeGrafter"/>
</dbReference>
<keyword evidence="1" id="KW-0521">NADP</keyword>
<sequence length="161" mass="17181">MASLPSSIKVVQISETGGIDALEYTDAPIPSLAPNTVLVRNRFSGINFIDTYMRSGLYPVSSFPHTLGREAAGDVAAAHPSVADRFPPGTRVVYMNPSSGAYAQYSLVPTDWLMAIPSEISYETAAAIYLQGLTAWTFIREAANVQPGQWTLVHAAAGGYA</sequence>
<evidence type="ECO:0000259" key="3">
    <source>
        <dbReference type="Pfam" id="PF08240"/>
    </source>
</evidence>
<evidence type="ECO:0000256" key="2">
    <source>
        <dbReference type="ARBA" id="ARBA00023002"/>
    </source>
</evidence>
<dbReference type="PANTHER" id="PTHR48106">
    <property type="entry name" value="QUINONE OXIDOREDUCTASE PIG3-RELATED"/>
    <property type="match status" value="1"/>
</dbReference>
<dbReference type="Pfam" id="PF08240">
    <property type="entry name" value="ADH_N"/>
    <property type="match status" value="1"/>
</dbReference>
<gene>
    <name evidence="4" type="ORF">CDD82_7614</name>
</gene>
<dbReference type="InterPro" id="IPR013154">
    <property type="entry name" value="ADH-like_N"/>
</dbReference>
<dbReference type="Proteomes" id="UP000224854">
    <property type="component" value="Unassembled WGS sequence"/>
</dbReference>
<dbReference type="AlphaFoldDB" id="A0A2C5YQ63"/>
<dbReference type="OrthoDB" id="48317at2759"/>
<dbReference type="SUPFAM" id="SSF50129">
    <property type="entry name" value="GroES-like"/>
    <property type="match status" value="1"/>
</dbReference>
<dbReference type="Gene3D" id="3.90.180.10">
    <property type="entry name" value="Medium-chain alcohol dehydrogenases, catalytic domain"/>
    <property type="match status" value="1"/>
</dbReference>
<keyword evidence="5" id="KW-1185">Reference proteome</keyword>
<dbReference type="PANTHER" id="PTHR48106:SF13">
    <property type="entry name" value="QUINONE OXIDOREDUCTASE-RELATED"/>
    <property type="match status" value="1"/>
</dbReference>
<protein>
    <recommendedName>
        <fullName evidence="3">Alcohol dehydrogenase-like N-terminal domain-containing protein</fullName>
    </recommendedName>
</protein>
<keyword evidence="2" id="KW-0560">Oxidoreductase</keyword>
<evidence type="ECO:0000256" key="1">
    <source>
        <dbReference type="ARBA" id="ARBA00022857"/>
    </source>
</evidence>
<dbReference type="GO" id="GO:0005829">
    <property type="term" value="C:cytosol"/>
    <property type="evidence" value="ECO:0007669"/>
    <property type="project" value="TreeGrafter"/>
</dbReference>
<dbReference type="InterPro" id="IPR011032">
    <property type="entry name" value="GroES-like_sf"/>
</dbReference>
<organism evidence="4 5">
    <name type="scientific">Ophiocordyceps australis</name>
    <dbReference type="NCBI Taxonomy" id="1399860"/>
    <lineage>
        <taxon>Eukaryota</taxon>
        <taxon>Fungi</taxon>
        <taxon>Dikarya</taxon>
        <taxon>Ascomycota</taxon>
        <taxon>Pezizomycotina</taxon>
        <taxon>Sordariomycetes</taxon>
        <taxon>Hypocreomycetidae</taxon>
        <taxon>Hypocreales</taxon>
        <taxon>Ophiocordycipitaceae</taxon>
        <taxon>Ophiocordyceps</taxon>
    </lineage>
</organism>
<feature type="domain" description="Alcohol dehydrogenase-like N-terminal" evidence="3">
    <location>
        <begin position="34"/>
        <end position="117"/>
    </location>
</feature>
<evidence type="ECO:0000313" key="5">
    <source>
        <dbReference type="Proteomes" id="UP000224854"/>
    </source>
</evidence>
<dbReference type="GO" id="GO:0035925">
    <property type="term" value="F:mRNA 3'-UTR AU-rich region binding"/>
    <property type="evidence" value="ECO:0007669"/>
    <property type="project" value="TreeGrafter"/>
</dbReference>
<proteinExistence type="predicted"/>
<dbReference type="Gene3D" id="3.40.50.720">
    <property type="entry name" value="NAD(P)-binding Rossmann-like Domain"/>
    <property type="match status" value="1"/>
</dbReference>
<reference evidence="4 5" key="1">
    <citation type="submission" date="2017-06" db="EMBL/GenBank/DDBJ databases">
        <title>Ant-infecting Ophiocordyceps genomes reveal a high diversity of potential behavioral manipulation genes and a possible major role for enterotoxins.</title>
        <authorList>
            <person name="De Bekker C."/>
            <person name="Evans H.C."/>
            <person name="Brachmann A."/>
            <person name="Hughes D.P."/>
        </authorList>
    </citation>
    <scope>NUCLEOTIDE SEQUENCE [LARGE SCALE GENOMIC DNA]</scope>
    <source>
        <strain evidence="4 5">1348a</strain>
    </source>
</reference>
<dbReference type="GO" id="GO:0070402">
    <property type="term" value="F:NADPH binding"/>
    <property type="evidence" value="ECO:0007669"/>
    <property type="project" value="TreeGrafter"/>
</dbReference>